<keyword evidence="2" id="KW-0812">Transmembrane</keyword>
<dbReference type="OrthoDB" id="255189at2759"/>
<dbReference type="AlphaFoldDB" id="V5B3Y0"/>
<feature type="compositionally biased region" description="Polar residues" evidence="1">
    <location>
        <begin position="1"/>
        <end position="12"/>
    </location>
</feature>
<dbReference type="Pfam" id="PF11052">
    <property type="entry name" value="Tr-sialidase_C"/>
    <property type="match status" value="1"/>
</dbReference>
<accession>V5B3Y0</accession>
<organism evidence="3 4">
    <name type="scientific">Trypanosoma cruzi Dm28c</name>
    <dbReference type="NCBI Taxonomy" id="1416333"/>
    <lineage>
        <taxon>Eukaryota</taxon>
        <taxon>Discoba</taxon>
        <taxon>Euglenozoa</taxon>
        <taxon>Kinetoplastea</taxon>
        <taxon>Metakinetoplastina</taxon>
        <taxon>Trypanosomatida</taxon>
        <taxon>Trypanosomatidae</taxon>
        <taxon>Trypanosoma</taxon>
        <taxon>Schizotrypanum</taxon>
    </lineage>
</organism>
<dbReference type="EMBL" id="AYLP01000422">
    <property type="protein sequence ID" value="ESS60662.1"/>
    <property type="molecule type" value="Genomic_DNA"/>
</dbReference>
<protein>
    <submittedName>
        <fullName evidence="3">Trans-sialidase</fullName>
    </submittedName>
</protein>
<evidence type="ECO:0000313" key="3">
    <source>
        <dbReference type="EMBL" id="ESS60662.1"/>
    </source>
</evidence>
<proteinExistence type="predicted"/>
<evidence type="ECO:0000313" key="4">
    <source>
        <dbReference type="Proteomes" id="UP000017861"/>
    </source>
</evidence>
<keyword evidence="2" id="KW-1133">Transmembrane helix</keyword>
<reference evidence="3 4" key="1">
    <citation type="journal article" date="2014" name="Genome Announc.">
        <title>Trypanosoma cruzi Clone Dm28c Draft Genome Sequence.</title>
        <authorList>
            <person name="Grisard E.C."/>
            <person name="Teixeira S.M."/>
            <person name="de Almeida L.G."/>
            <person name="Stoco P.H."/>
            <person name="Gerber A.L."/>
            <person name="Talavera-Lopez C."/>
            <person name="Lima O.C."/>
            <person name="Andersson B."/>
            <person name="de Vasconcelos A.T."/>
        </authorList>
    </citation>
    <scope>NUCLEOTIDE SEQUENCE [LARGE SCALE GENOMIC DNA]</scope>
    <source>
        <strain evidence="3 4">Dm28c</strain>
    </source>
</reference>
<dbReference type="InterPro" id="IPR021287">
    <property type="entry name" value="Trans-sialidase_CS"/>
</dbReference>
<name>V5B3Y0_TRYCR</name>
<feature type="region of interest" description="Disordered" evidence="1">
    <location>
        <begin position="1"/>
        <end position="48"/>
    </location>
</feature>
<sequence length="93" mass="9419">MQVVSGSSSDGNKNVGGGSFSDGDPTVETREGGTKGQEEEVNTQFREVNATAVSSSLGNVSQENNSDAGTLCGSGLLPSLLLLLLGLWGFAAL</sequence>
<gene>
    <name evidence="3" type="ORF">TCDM_11795</name>
</gene>
<keyword evidence="2" id="KW-0472">Membrane</keyword>
<feature type="compositionally biased region" description="Basic and acidic residues" evidence="1">
    <location>
        <begin position="27"/>
        <end position="38"/>
    </location>
</feature>
<dbReference type="VEuPathDB" id="TriTrypDB:TCDM_11795"/>
<evidence type="ECO:0000256" key="1">
    <source>
        <dbReference type="SAM" id="MobiDB-lite"/>
    </source>
</evidence>
<dbReference type="Proteomes" id="UP000017861">
    <property type="component" value="Unassembled WGS sequence"/>
</dbReference>
<evidence type="ECO:0000256" key="2">
    <source>
        <dbReference type="SAM" id="Phobius"/>
    </source>
</evidence>
<comment type="caution">
    <text evidence="3">The sequence shown here is derived from an EMBL/GenBank/DDBJ whole genome shotgun (WGS) entry which is preliminary data.</text>
</comment>
<feature type="transmembrane region" description="Helical" evidence="2">
    <location>
        <begin position="68"/>
        <end position="91"/>
    </location>
</feature>